<sequence length="121" mass="13592">MAFKVLIVDDSDMVRHFHANILKSAGFDTEQAIDGMDALEKAVKSSFSMILCDLNMPRMDGITFIKELRKTGKETPVIIITTQEEAENRRKGYMSGANLYITKPVKPEELIINIKMLLGIS</sequence>
<protein>
    <submittedName>
        <fullName evidence="4">Response regulator</fullName>
    </submittedName>
</protein>
<reference evidence="4 5" key="1">
    <citation type="submission" date="2019-01" db="EMBL/GenBank/DDBJ databases">
        <title>Geovibrio thiophilus DSM 11263, complete genome.</title>
        <authorList>
            <person name="Spring S."/>
            <person name="Bunk B."/>
            <person name="Sproer C."/>
        </authorList>
    </citation>
    <scope>NUCLEOTIDE SEQUENCE [LARGE SCALE GENOMIC DNA]</scope>
    <source>
        <strain evidence="4 5">DSM 11263</strain>
    </source>
</reference>
<keyword evidence="5" id="KW-1185">Reference proteome</keyword>
<dbReference type="SMART" id="SM00448">
    <property type="entry name" value="REC"/>
    <property type="match status" value="1"/>
</dbReference>
<dbReference type="OrthoDB" id="9790669at2"/>
<dbReference type="InterPro" id="IPR050595">
    <property type="entry name" value="Bact_response_regulator"/>
</dbReference>
<evidence type="ECO:0000256" key="2">
    <source>
        <dbReference type="PROSITE-ProRule" id="PRU00169"/>
    </source>
</evidence>
<gene>
    <name evidence="4" type="ORF">EP073_10185</name>
</gene>
<keyword evidence="1 2" id="KW-0597">Phosphoprotein</keyword>
<feature type="domain" description="Response regulatory" evidence="3">
    <location>
        <begin position="4"/>
        <end position="118"/>
    </location>
</feature>
<dbReference type="SUPFAM" id="SSF52172">
    <property type="entry name" value="CheY-like"/>
    <property type="match status" value="1"/>
</dbReference>
<dbReference type="Pfam" id="PF00072">
    <property type="entry name" value="Response_reg"/>
    <property type="match status" value="1"/>
</dbReference>
<feature type="modified residue" description="4-aspartylphosphate" evidence="2">
    <location>
        <position position="53"/>
    </location>
</feature>
<dbReference type="GO" id="GO:0000160">
    <property type="term" value="P:phosphorelay signal transduction system"/>
    <property type="evidence" value="ECO:0007669"/>
    <property type="project" value="InterPro"/>
</dbReference>
<name>A0A410K250_9BACT</name>
<accession>A0A410K250</accession>
<evidence type="ECO:0000313" key="5">
    <source>
        <dbReference type="Proteomes" id="UP000287502"/>
    </source>
</evidence>
<dbReference type="KEGG" id="gtl:EP073_10185"/>
<dbReference type="PANTHER" id="PTHR44591:SF25">
    <property type="entry name" value="CHEMOTAXIS TWO-COMPONENT RESPONSE REGULATOR"/>
    <property type="match status" value="1"/>
</dbReference>
<organism evidence="4 5">
    <name type="scientific">Geovibrio thiophilus</name>
    <dbReference type="NCBI Taxonomy" id="139438"/>
    <lineage>
        <taxon>Bacteria</taxon>
        <taxon>Pseudomonadati</taxon>
        <taxon>Deferribacterota</taxon>
        <taxon>Deferribacteres</taxon>
        <taxon>Deferribacterales</taxon>
        <taxon>Geovibrionaceae</taxon>
        <taxon>Geovibrio</taxon>
    </lineage>
</organism>
<dbReference type="Gene3D" id="3.40.50.2300">
    <property type="match status" value="1"/>
</dbReference>
<dbReference type="InterPro" id="IPR011006">
    <property type="entry name" value="CheY-like_superfamily"/>
</dbReference>
<evidence type="ECO:0000256" key="1">
    <source>
        <dbReference type="ARBA" id="ARBA00022553"/>
    </source>
</evidence>
<evidence type="ECO:0000259" key="3">
    <source>
        <dbReference type="PROSITE" id="PS50110"/>
    </source>
</evidence>
<dbReference type="EMBL" id="CP035108">
    <property type="protein sequence ID" value="QAR34509.1"/>
    <property type="molecule type" value="Genomic_DNA"/>
</dbReference>
<evidence type="ECO:0000313" key="4">
    <source>
        <dbReference type="EMBL" id="QAR34509.1"/>
    </source>
</evidence>
<dbReference type="Proteomes" id="UP000287502">
    <property type="component" value="Chromosome"/>
</dbReference>
<dbReference type="AlphaFoldDB" id="A0A410K250"/>
<dbReference type="PANTHER" id="PTHR44591">
    <property type="entry name" value="STRESS RESPONSE REGULATOR PROTEIN 1"/>
    <property type="match status" value="1"/>
</dbReference>
<dbReference type="InterPro" id="IPR001789">
    <property type="entry name" value="Sig_transdc_resp-reg_receiver"/>
</dbReference>
<proteinExistence type="predicted"/>
<dbReference type="PROSITE" id="PS50110">
    <property type="entry name" value="RESPONSE_REGULATORY"/>
    <property type="match status" value="1"/>
</dbReference>